<dbReference type="Proteomes" id="UP000663848">
    <property type="component" value="Unassembled WGS sequence"/>
</dbReference>
<evidence type="ECO:0000313" key="2">
    <source>
        <dbReference type="EMBL" id="CAF5037571.1"/>
    </source>
</evidence>
<sequence>MLSEEEYYTALQKLHNIPSHLHGNNRQNYKQVLKKQIQEYEYNL</sequence>
<dbReference type="EMBL" id="CAJOBO010014814">
    <property type="protein sequence ID" value="CAF4619763.1"/>
    <property type="molecule type" value="Genomic_DNA"/>
</dbReference>
<proteinExistence type="predicted"/>
<evidence type="ECO:0000313" key="1">
    <source>
        <dbReference type="EMBL" id="CAF4619763.1"/>
    </source>
</evidence>
<dbReference type="Proteomes" id="UP000663851">
    <property type="component" value="Unassembled WGS sequence"/>
</dbReference>
<name>A0A822BVN7_9BILA</name>
<feature type="non-terminal residue" evidence="2">
    <location>
        <position position="44"/>
    </location>
</feature>
<dbReference type="EMBL" id="CAJOBR010045657">
    <property type="protein sequence ID" value="CAF5037571.1"/>
    <property type="molecule type" value="Genomic_DNA"/>
</dbReference>
<organism evidence="2 3">
    <name type="scientific">Rotaria socialis</name>
    <dbReference type="NCBI Taxonomy" id="392032"/>
    <lineage>
        <taxon>Eukaryota</taxon>
        <taxon>Metazoa</taxon>
        <taxon>Spiralia</taxon>
        <taxon>Gnathifera</taxon>
        <taxon>Rotifera</taxon>
        <taxon>Eurotatoria</taxon>
        <taxon>Bdelloidea</taxon>
        <taxon>Philodinida</taxon>
        <taxon>Philodinidae</taxon>
        <taxon>Rotaria</taxon>
    </lineage>
</organism>
<comment type="caution">
    <text evidence="2">The sequence shown here is derived from an EMBL/GenBank/DDBJ whole genome shotgun (WGS) entry which is preliminary data.</text>
</comment>
<evidence type="ECO:0000313" key="3">
    <source>
        <dbReference type="Proteomes" id="UP000663848"/>
    </source>
</evidence>
<dbReference type="AlphaFoldDB" id="A0A822BVN7"/>
<accession>A0A822BVN7</accession>
<protein>
    <submittedName>
        <fullName evidence="2">Uncharacterized protein</fullName>
    </submittedName>
</protein>
<gene>
    <name evidence="1" type="ORF">HFQ381_LOCUS34323</name>
    <name evidence="2" type="ORF">QYT958_LOCUS41143</name>
</gene>
<reference evidence="2" key="1">
    <citation type="submission" date="2021-02" db="EMBL/GenBank/DDBJ databases">
        <authorList>
            <person name="Nowell W R."/>
        </authorList>
    </citation>
    <scope>NUCLEOTIDE SEQUENCE</scope>
</reference>